<comment type="caution">
    <text evidence="2">The sequence shown here is derived from an EMBL/GenBank/DDBJ whole genome shotgun (WGS) entry which is preliminary data.</text>
</comment>
<protein>
    <submittedName>
        <fullName evidence="2">DUF4163 domain-containing protein</fullName>
    </submittedName>
</protein>
<reference evidence="1 4" key="2">
    <citation type="submission" date="2020-08" db="EMBL/GenBank/DDBJ databases">
        <title>Genomic Encyclopedia of Type Strains, Phase IV (KMG-IV): sequencing the most valuable type-strain genomes for metagenomic binning, comparative biology and taxonomic classification.</title>
        <authorList>
            <person name="Goeker M."/>
        </authorList>
    </citation>
    <scope>NUCLEOTIDE SEQUENCE [LARGE SCALE GENOMIC DNA]</scope>
    <source>
        <strain evidence="1 4">DSM 8510</strain>
    </source>
</reference>
<dbReference type="Proteomes" id="UP000430021">
    <property type="component" value="Unassembled WGS sequence"/>
</dbReference>
<dbReference type="Gene3D" id="3.30.565.40">
    <property type="entry name" value="Fervidobacterium nodosum Rt17-B1 like"/>
    <property type="match status" value="1"/>
</dbReference>
<evidence type="ECO:0000313" key="2">
    <source>
        <dbReference type="EMBL" id="MXP39658.1"/>
    </source>
</evidence>
<evidence type="ECO:0000313" key="3">
    <source>
        <dbReference type="Proteomes" id="UP000430021"/>
    </source>
</evidence>
<organism evidence="2 3">
    <name type="scientific">Erythrobacter ramosus</name>
    <dbReference type="NCBI Taxonomy" id="35811"/>
    <lineage>
        <taxon>Bacteria</taxon>
        <taxon>Pseudomonadati</taxon>
        <taxon>Pseudomonadota</taxon>
        <taxon>Alphaproteobacteria</taxon>
        <taxon>Sphingomonadales</taxon>
        <taxon>Erythrobacteraceae</taxon>
        <taxon>Erythrobacter/Porphyrobacter group</taxon>
        <taxon>Erythrobacter</taxon>
    </lineage>
</organism>
<dbReference type="EMBL" id="WTYB01000003">
    <property type="protein sequence ID" value="MXP39658.1"/>
    <property type="molecule type" value="Genomic_DNA"/>
</dbReference>
<gene>
    <name evidence="1" type="ORF">FHS52_002798</name>
    <name evidence="2" type="ORF">GRI59_13700</name>
</gene>
<sequence>MSVRQMFQLKYQPLANNRATTGQRMGTGARLARLLLATTVLAVPAAAQEAEPEPLPPGTVSFKDEEVRDEAERDFSYTWPAEVAAVPALVRRFTADRTEMLADQKADFAEGLSYANAEGCFGCNRSIDKSWSVVTDVPRYLVLSGAFYVYSGGAHGNTGYETLVWDRQARKAFDSKTMFRSSKALQEALGDPWCKALKAERNQRLGEEYGDDSVFPCPPISDLEVQPTSSDGKSFDGLELLAEPYVAGSYAEGIYQVTLPVTPAVIAVVKPRYRAAFAPGK</sequence>
<keyword evidence="4" id="KW-1185">Reference proteome</keyword>
<dbReference type="Proteomes" id="UP000548685">
    <property type="component" value="Unassembled WGS sequence"/>
</dbReference>
<dbReference type="RefSeq" id="WP_160761806.1">
    <property type="nucleotide sequence ID" value="NZ_BAAADZ010000011.1"/>
</dbReference>
<proteinExistence type="predicted"/>
<reference evidence="2 3" key="1">
    <citation type="submission" date="2019-12" db="EMBL/GenBank/DDBJ databases">
        <title>Genomic-based taxomic classification of the family Erythrobacteraceae.</title>
        <authorList>
            <person name="Xu L."/>
        </authorList>
    </citation>
    <scope>NUCLEOTIDE SEQUENCE [LARGE SCALE GENOMIC DNA]</scope>
    <source>
        <strain evidence="2 3">JCM 10282</strain>
    </source>
</reference>
<dbReference type="OrthoDB" id="4760806at2"/>
<evidence type="ECO:0000313" key="4">
    <source>
        <dbReference type="Proteomes" id="UP000548685"/>
    </source>
</evidence>
<name>A0A6I4ULY4_9SPHN</name>
<dbReference type="EMBL" id="JACICE010000003">
    <property type="protein sequence ID" value="MBB3776806.1"/>
    <property type="molecule type" value="Genomic_DNA"/>
</dbReference>
<accession>A0A6I4ULY4</accession>
<evidence type="ECO:0000313" key="1">
    <source>
        <dbReference type="EMBL" id="MBB3776806.1"/>
    </source>
</evidence>
<dbReference type="AlphaFoldDB" id="A0A6I4ULY4"/>